<dbReference type="GO" id="GO:0019748">
    <property type="term" value="P:secondary metabolic process"/>
    <property type="evidence" value="ECO:0007669"/>
    <property type="project" value="TreeGrafter"/>
</dbReference>
<keyword evidence="1" id="KW-0456">Lyase</keyword>
<evidence type="ECO:0000313" key="3">
    <source>
        <dbReference type="EMBL" id="MYD89296.1"/>
    </source>
</evidence>
<dbReference type="GO" id="GO:0016787">
    <property type="term" value="F:hydrolase activity"/>
    <property type="evidence" value="ECO:0007669"/>
    <property type="project" value="UniProtKB-KW"/>
</dbReference>
<dbReference type="InterPro" id="IPR032465">
    <property type="entry name" value="ACMSD"/>
</dbReference>
<dbReference type="InterPro" id="IPR032466">
    <property type="entry name" value="Metal_Hydrolase"/>
</dbReference>
<dbReference type="Gene3D" id="3.20.20.140">
    <property type="entry name" value="Metal-dependent hydrolases"/>
    <property type="match status" value="1"/>
</dbReference>
<dbReference type="PANTHER" id="PTHR21240:SF28">
    <property type="entry name" value="ISO-OROTATE DECARBOXYLASE (EUROFUNG)"/>
    <property type="match status" value="1"/>
</dbReference>
<organism evidence="3">
    <name type="scientific">Caldilineaceae bacterium SB0662_bin_9</name>
    <dbReference type="NCBI Taxonomy" id="2605258"/>
    <lineage>
        <taxon>Bacteria</taxon>
        <taxon>Bacillati</taxon>
        <taxon>Chloroflexota</taxon>
        <taxon>Caldilineae</taxon>
        <taxon>Caldilineales</taxon>
        <taxon>Caldilineaceae</taxon>
    </lineage>
</organism>
<accession>A0A6B1DR32</accession>
<dbReference type="GO" id="GO:0016831">
    <property type="term" value="F:carboxy-lyase activity"/>
    <property type="evidence" value="ECO:0007669"/>
    <property type="project" value="InterPro"/>
</dbReference>
<dbReference type="PANTHER" id="PTHR21240">
    <property type="entry name" value="2-AMINO-3-CARBOXYLMUCONATE-6-SEMIALDEHYDE DECARBOXYLASE"/>
    <property type="match status" value="1"/>
</dbReference>
<evidence type="ECO:0000259" key="2">
    <source>
        <dbReference type="Pfam" id="PF04909"/>
    </source>
</evidence>
<comment type="caution">
    <text evidence="3">The sequence shown here is derived from an EMBL/GenBank/DDBJ whole genome shotgun (WGS) entry which is preliminary data.</text>
</comment>
<keyword evidence="3" id="KW-0378">Hydrolase</keyword>
<reference evidence="3" key="1">
    <citation type="submission" date="2019-09" db="EMBL/GenBank/DDBJ databases">
        <title>Characterisation of the sponge microbiome using genome-centric metagenomics.</title>
        <authorList>
            <person name="Engelberts J.P."/>
            <person name="Robbins S.J."/>
            <person name="De Goeij J.M."/>
            <person name="Aranda M."/>
            <person name="Bell S.C."/>
            <person name="Webster N.S."/>
        </authorList>
    </citation>
    <scope>NUCLEOTIDE SEQUENCE</scope>
    <source>
        <strain evidence="3">SB0662_bin_9</strain>
    </source>
</reference>
<dbReference type="Pfam" id="PF04909">
    <property type="entry name" value="Amidohydro_2"/>
    <property type="match status" value="1"/>
</dbReference>
<dbReference type="SUPFAM" id="SSF51556">
    <property type="entry name" value="Metallo-dependent hydrolases"/>
    <property type="match status" value="1"/>
</dbReference>
<gene>
    <name evidence="3" type="ORF">F4Y08_03000</name>
</gene>
<dbReference type="AlphaFoldDB" id="A0A6B1DR32"/>
<sequence>MNVDVQSHVFPRDYAELYVDAPGSVTAERAGSSRYLLRYGGTQVFMLDLEDYSPERKLEAMDAAGIDVSVLSVNIPSPSRLPPEQRLAGAQICNDYLADLVGSSRGRFAAIASLPLPDVDASLAELDRAVHKLGLRGVFLCSHLDGVHLDDPSLEPFYAAVANLQVPLVLHPTVPTWGSHVKDHSMIPMAAFMMDTSFAMLRLILGGVMERHPALQVVHPHVGGVLPYLMGRVQEQTEVKRRGRDHITQSPASYYERVWLDLVTPSAQAMRYALEFAGSERLMFGSDHPWVSIEVIQDYMHEGLDLTEDRMAAIRGGNAATLFGLGLPQG</sequence>
<proteinExistence type="predicted"/>
<name>A0A6B1DR32_9CHLR</name>
<protein>
    <submittedName>
        <fullName evidence="3">Amidohydrolase family protein</fullName>
    </submittedName>
</protein>
<feature type="domain" description="Amidohydrolase-related" evidence="2">
    <location>
        <begin position="89"/>
        <end position="325"/>
    </location>
</feature>
<dbReference type="EMBL" id="VXPY01000015">
    <property type="protein sequence ID" value="MYD89296.1"/>
    <property type="molecule type" value="Genomic_DNA"/>
</dbReference>
<evidence type="ECO:0000256" key="1">
    <source>
        <dbReference type="ARBA" id="ARBA00023239"/>
    </source>
</evidence>
<dbReference type="GO" id="GO:0005737">
    <property type="term" value="C:cytoplasm"/>
    <property type="evidence" value="ECO:0007669"/>
    <property type="project" value="TreeGrafter"/>
</dbReference>
<dbReference type="InterPro" id="IPR006680">
    <property type="entry name" value="Amidohydro-rel"/>
</dbReference>